<organism evidence="2 3">
    <name type="scientific">Gellertiella hungarica</name>
    <dbReference type="NCBI Taxonomy" id="1572859"/>
    <lineage>
        <taxon>Bacteria</taxon>
        <taxon>Pseudomonadati</taxon>
        <taxon>Pseudomonadota</taxon>
        <taxon>Alphaproteobacteria</taxon>
        <taxon>Hyphomicrobiales</taxon>
        <taxon>Rhizobiaceae</taxon>
        <taxon>Gellertiella</taxon>
    </lineage>
</organism>
<gene>
    <name evidence="2" type="ORF">GGR23_004474</name>
</gene>
<sequence>MRVVVSLIVSIFLLGSLHLFCDDDHADVSLQQSDSYAVTLVLAPLKSPAAKTANEARGQARCLSDLAILSEDAFHAFHRNANCCSLLSASIPEGLSGSVDLKPPIFSA</sequence>
<proteinExistence type="predicted"/>
<evidence type="ECO:0000313" key="2">
    <source>
        <dbReference type="EMBL" id="MBB4067243.1"/>
    </source>
</evidence>
<dbReference type="EMBL" id="JACIEZ010000017">
    <property type="protein sequence ID" value="MBB4067243.1"/>
    <property type="molecule type" value="Genomic_DNA"/>
</dbReference>
<keyword evidence="3" id="KW-1185">Reference proteome</keyword>
<accession>A0A7W6J9F9</accession>
<feature type="chain" id="PRO_5031149499" evidence="1">
    <location>
        <begin position="22"/>
        <end position="108"/>
    </location>
</feature>
<comment type="caution">
    <text evidence="2">The sequence shown here is derived from an EMBL/GenBank/DDBJ whole genome shotgun (WGS) entry which is preliminary data.</text>
</comment>
<reference evidence="2 3" key="1">
    <citation type="submission" date="2020-08" db="EMBL/GenBank/DDBJ databases">
        <title>Genomic Encyclopedia of Type Strains, Phase IV (KMG-IV): sequencing the most valuable type-strain genomes for metagenomic binning, comparative biology and taxonomic classification.</title>
        <authorList>
            <person name="Goeker M."/>
        </authorList>
    </citation>
    <scope>NUCLEOTIDE SEQUENCE [LARGE SCALE GENOMIC DNA]</scope>
    <source>
        <strain evidence="2 3">DSM 29853</strain>
    </source>
</reference>
<dbReference type="Proteomes" id="UP000528286">
    <property type="component" value="Unassembled WGS sequence"/>
</dbReference>
<feature type="signal peptide" evidence="1">
    <location>
        <begin position="1"/>
        <end position="21"/>
    </location>
</feature>
<evidence type="ECO:0000313" key="3">
    <source>
        <dbReference type="Proteomes" id="UP000528286"/>
    </source>
</evidence>
<evidence type="ECO:0000256" key="1">
    <source>
        <dbReference type="SAM" id="SignalP"/>
    </source>
</evidence>
<dbReference type="AlphaFoldDB" id="A0A7W6J9F9"/>
<dbReference type="RefSeq" id="WP_183368480.1">
    <property type="nucleotide sequence ID" value="NZ_JACIEZ010000017.1"/>
</dbReference>
<keyword evidence="1" id="KW-0732">Signal</keyword>
<protein>
    <submittedName>
        <fullName evidence="2">Uncharacterized protein</fullName>
    </submittedName>
</protein>
<name>A0A7W6J9F9_9HYPH</name>